<gene>
    <name evidence="1" type="ORF">FNU76_07325</name>
</gene>
<evidence type="ECO:0000313" key="2">
    <source>
        <dbReference type="Proteomes" id="UP000317550"/>
    </source>
</evidence>
<dbReference type="Gene3D" id="1.20.120.20">
    <property type="entry name" value="Apolipoprotein"/>
    <property type="match status" value="1"/>
</dbReference>
<sequence length="182" mass="20440">MVATMTFDTLQMVARLEQAGIPTEHAKAQVMMLADVLATEHAGYAETYSTKSDINQHLTNIDKDLVLTNVKIDQHVVELNAKIDRHAIELNAKIDQHASEFNAKLEKTNTKIDQHAVEFNAKLEKTNTKIDQHAVEFNAKLEMLDSKSDKRTSELKAELIRWVVAVSTLQGTLISALLLRLH</sequence>
<dbReference type="Proteomes" id="UP000317550">
    <property type="component" value="Chromosome"/>
</dbReference>
<name>A0A516SDE6_9NEIS</name>
<proteinExistence type="predicted"/>
<dbReference type="KEGG" id="cari:FNU76_07325"/>
<dbReference type="AlphaFoldDB" id="A0A516SDE6"/>
<evidence type="ECO:0000313" key="1">
    <source>
        <dbReference type="EMBL" id="QDQ26183.1"/>
    </source>
</evidence>
<dbReference type="EMBL" id="CP041730">
    <property type="protein sequence ID" value="QDQ26183.1"/>
    <property type="molecule type" value="Genomic_DNA"/>
</dbReference>
<protein>
    <submittedName>
        <fullName evidence="1">DUF1640 domain-containing protein</fullName>
    </submittedName>
</protein>
<organism evidence="1 2">
    <name type="scientific">Chitinimonas arctica</name>
    <dbReference type="NCBI Taxonomy" id="2594795"/>
    <lineage>
        <taxon>Bacteria</taxon>
        <taxon>Pseudomonadati</taxon>
        <taxon>Pseudomonadota</taxon>
        <taxon>Betaproteobacteria</taxon>
        <taxon>Neisseriales</taxon>
        <taxon>Chitinibacteraceae</taxon>
        <taxon>Chitinimonas</taxon>
    </lineage>
</organism>
<accession>A0A516SDE6</accession>
<dbReference type="OrthoDB" id="9133087at2"/>
<reference evidence="2" key="1">
    <citation type="submission" date="2019-07" db="EMBL/GenBank/DDBJ databases">
        <title>Chitinimonas sp. nov., isolated from Ny-Alesund, arctica soil.</title>
        <authorList>
            <person name="Xu Q."/>
            <person name="Peng F."/>
        </authorList>
    </citation>
    <scope>NUCLEOTIDE SEQUENCE [LARGE SCALE GENOMIC DNA]</scope>
    <source>
        <strain evidence="2">R3-44</strain>
    </source>
</reference>
<keyword evidence="2" id="KW-1185">Reference proteome</keyword>